<dbReference type="SUPFAM" id="SSF46934">
    <property type="entry name" value="UBA-like"/>
    <property type="match status" value="2"/>
</dbReference>
<evidence type="ECO:0000256" key="2">
    <source>
        <dbReference type="ARBA" id="ARBA00022768"/>
    </source>
</evidence>
<dbReference type="Gene3D" id="1.10.8.10">
    <property type="entry name" value="DNA helicase RuvA subunit, C-terminal domain"/>
    <property type="match status" value="2"/>
</dbReference>
<dbReference type="FunFam" id="1.10.8.10:FF:000001">
    <property type="entry name" value="Elongation factor Ts"/>
    <property type="match status" value="2"/>
</dbReference>
<dbReference type="HAMAP" id="MF_00050">
    <property type="entry name" value="EF_Ts"/>
    <property type="match status" value="2"/>
</dbReference>
<evidence type="ECO:0000256" key="6">
    <source>
        <dbReference type="RuleBase" id="RU000642"/>
    </source>
</evidence>
<reference evidence="9 10" key="1">
    <citation type="journal article" date="2024" name="Nat. Commun.">
        <title>Phylogenomics reveals the evolutionary origins of lichenization in chlorophyte algae.</title>
        <authorList>
            <person name="Puginier C."/>
            <person name="Libourel C."/>
            <person name="Otte J."/>
            <person name="Skaloud P."/>
            <person name="Haon M."/>
            <person name="Grisel S."/>
            <person name="Petersen M."/>
            <person name="Berrin J.G."/>
            <person name="Delaux P.M."/>
            <person name="Dal Grande F."/>
            <person name="Keller J."/>
        </authorList>
    </citation>
    <scope>NUCLEOTIDE SEQUENCE [LARGE SCALE GENOMIC DNA]</scope>
    <source>
        <strain evidence="9 10">SAG 2145</strain>
    </source>
</reference>
<name>A0AAW1QLS6_9CHLO</name>
<evidence type="ECO:0000313" key="9">
    <source>
        <dbReference type="EMBL" id="KAK9822406.1"/>
    </source>
</evidence>
<dbReference type="PROSITE" id="PS01126">
    <property type="entry name" value="EF_TS_1"/>
    <property type="match status" value="1"/>
</dbReference>
<dbReference type="PANTHER" id="PTHR11741">
    <property type="entry name" value="ELONGATION FACTOR TS"/>
    <property type="match status" value="1"/>
</dbReference>
<dbReference type="InterPro" id="IPR009060">
    <property type="entry name" value="UBA-like_sf"/>
</dbReference>
<protein>
    <recommendedName>
        <fullName evidence="5">Elongation factor Ts, mitochondrial</fullName>
        <shortName evidence="5">EF-Ts</shortName>
        <shortName evidence="5">EF-TsMt</shortName>
    </recommendedName>
</protein>
<dbReference type="PANTHER" id="PTHR11741:SF10">
    <property type="entry name" value="POLYPROTEIN OF EF-TS, CHLOROPLASTIC"/>
    <property type="match status" value="1"/>
</dbReference>
<dbReference type="PROSITE" id="PS01127">
    <property type="entry name" value="EF_TS_2"/>
    <property type="match status" value="2"/>
</dbReference>
<gene>
    <name evidence="5" type="primary">EFTS</name>
    <name evidence="9" type="ORF">WJX74_002072</name>
</gene>
<dbReference type="Gene3D" id="1.10.286.20">
    <property type="match status" value="2"/>
</dbReference>
<dbReference type="InterPro" id="IPR001816">
    <property type="entry name" value="Transl_elong_EFTs/EF1B"/>
</dbReference>
<evidence type="ECO:0000256" key="4">
    <source>
        <dbReference type="ARBA" id="ARBA00025453"/>
    </source>
</evidence>
<comment type="caution">
    <text evidence="9">The sequence shown here is derived from an EMBL/GenBank/DDBJ whole genome shotgun (WGS) entry which is preliminary data.</text>
</comment>
<keyword evidence="10" id="KW-1185">Reference proteome</keyword>
<keyword evidence="3 5" id="KW-0648">Protein biosynthesis</keyword>
<dbReference type="GO" id="GO:0003746">
    <property type="term" value="F:translation elongation factor activity"/>
    <property type="evidence" value="ECO:0007669"/>
    <property type="project" value="UniProtKB-UniRule"/>
</dbReference>
<dbReference type="InterPro" id="IPR014039">
    <property type="entry name" value="Transl_elong_EFTs/EF1B_dimer"/>
</dbReference>
<dbReference type="EMBL" id="JALJOS010000032">
    <property type="protein sequence ID" value="KAK9822406.1"/>
    <property type="molecule type" value="Genomic_DNA"/>
</dbReference>
<evidence type="ECO:0000256" key="3">
    <source>
        <dbReference type="ARBA" id="ARBA00022917"/>
    </source>
</evidence>
<dbReference type="SUPFAM" id="SSF54713">
    <property type="entry name" value="Elongation factor Ts (EF-Ts), dimerisation domain"/>
    <property type="match status" value="2"/>
</dbReference>
<dbReference type="GO" id="GO:0005739">
    <property type="term" value="C:mitochondrion"/>
    <property type="evidence" value="ECO:0007669"/>
    <property type="project" value="UniProtKB-SubCell"/>
</dbReference>
<dbReference type="Gene3D" id="3.30.479.20">
    <property type="entry name" value="Elongation factor Ts, dimerisation domain"/>
    <property type="match status" value="2"/>
</dbReference>
<dbReference type="NCBIfam" id="TIGR00116">
    <property type="entry name" value="tsf"/>
    <property type="match status" value="1"/>
</dbReference>
<dbReference type="FunFam" id="1.10.286.20:FF:000001">
    <property type="entry name" value="Elongation factor Ts"/>
    <property type="match status" value="2"/>
</dbReference>
<dbReference type="InterPro" id="IPR036402">
    <property type="entry name" value="EF-Ts_dimer_sf"/>
</dbReference>
<dbReference type="AlphaFoldDB" id="A0AAW1QLS6"/>
<evidence type="ECO:0000313" key="10">
    <source>
        <dbReference type="Proteomes" id="UP001438707"/>
    </source>
</evidence>
<dbReference type="Pfam" id="PF00889">
    <property type="entry name" value="EF_TS"/>
    <property type="match status" value="2"/>
</dbReference>
<dbReference type="InterPro" id="IPR018101">
    <property type="entry name" value="Transl_elong_Ts_CS"/>
</dbReference>
<sequence length="450" mass="48948">MMDCKKALAECGCDVDKANDYLRKKGLVSADKKASRIASDGLVAQYIHAGSRLGVLVEVNCETDFVAKGDIFRSMAQDMAMQIAANAEVEFVAKEDASPDWIESEKQSELQKEDLKSKPENIREKMVEGRVNKLVKEKALLEQAFIKDTSKTVSEIVKETSASIGEKVSIRRFSRFVLGEGMTKKSSDLASEVEEQTKALQAAAADKKEALTAAPASAPEPQGISDEDVPDVKVSPKAVKELRDKSGAGMMDCKKALAMNNGDLQAAADFLRAKGLARADKKASRAATEGAIGAYIHAGSRLGVLLEVNCETDFVARGDKFKELVADLAMQVAACPAAVSVVSKQDVPAADLDRERDMEMQKEDLQKKPENIRSKIVEGRVAKIVNERALLEQDFIKDPKKKVSEVVKESVAVIGENIQIRRFSRFFLGEGLEKKSQDFAAEVAAQTGQS</sequence>
<feature type="domain" description="Translation elongation factor EFTs/EF1B dimerisation" evidence="8">
    <location>
        <begin position="287"/>
        <end position="430"/>
    </location>
</feature>
<evidence type="ECO:0000256" key="5">
    <source>
        <dbReference type="HAMAP-Rule" id="MF_03135"/>
    </source>
</evidence>
<feature type="domain" description="Translation elongation factor EFTs/EF1B dimerisation" evidence="8">
    <location>
        <begin position="36"/>
        <end position="180"/>
    </location>
</feature>
<dbReference type="CDD" id="cd14275">
    <property type="entry name" value="UBA_EF-Ts"/>
    <property type="match status" value="1"/>
</dbReference>
<organism evidence="9 10">
    <name type="scientific">Apatococcus lobatus</name>
    <dbReference type="NCBI Taxonomy" id="904363"/>
    <lineage>
        <taxon>Eukaryota</taxon>
        <taxon>Viridiplantae</taxon>
        <taxon>Chlorophyta</taxon>
        <taxon>core chlorophytes</taxon>
        <taxon>Trebouxiophyceae</taxon>
        <taxon>Chlorellales</taxon>
        <taxon>Chlorellaceae</taxon>
        <taxon>Apatococcus</taxon>
    </lineage>
</organism>
<proteinExistence type="inferred from homology"/>
<comment type="subcellular location">
    <subcellularLocation>
        <location evidence="5">Mitochondrion</location>
    </subcellularLocation>
</comment>
<dbReference type="GO" id="GO:0070125">
    <property type="term" value="P:mitochondrial translational elongation"/>
    <property type="evidence" value="ECO:0007669"/>
    <property type="project" value="TreeGrafter"/>
</dbReference>
<feature type="region of interest" description="Disordered" evidence="7">
    <location>
        <begin position="210"/>
        <end position="230"/>
    </location>
</feature>
<keyword evidence="5" id="KW-0496">Mitochondrion</keyword>
<evidence type="ECO:0000256" key="1">
    <source>
        <dbReference type="ARBA" id="ARBA00005532"/>
    </source>
</evidence>
<evidence type="ECO:0000256" key="7">
    <source>
        <dbReference type="SAM" id="MobiDB-lite"/>
    </source>
</evidence>
<accession>A0AAW1QLS6</accession>
<keyword evidence="2 5" id="KW-0251">Elongation factor</keyword>
<comment type="similarity">
    <text evidence="1 5 6">Belongs to the EF-Ts family.</text>
</comment>
<comment type="function">
    <text evidence="4 5 6">Associates with the EF-Tu.GDP complex and induces the exchange of GDP to GTP. It remains bound to the aminoacyl-tRNA.EF-Tu.GTP complex up to the GTP hydrolysis stage on the ribosome.</text>
</comment>
<evidence type="ECO:0000259" key="8">
    <source>
        <dbReference type="Pfam" id="PF00889"/>
    </source>
</evidence>
<dbReference type="Proteomes" id="UP001438707">
    <property type="component" value="Unassembled WGS sequence"/>
</dbReference>